<dbReference type="AlphaFoldDB" id="A0A7Y9LCR6"/>
<gene>
    <name evidence="2" type="ORF">BKA15_003447</name>
</gene>
<dbReference type="Pfam" id="PF20376">
    <property type="entry name" value="DUF6671"/>
    <property type="match status" value="1"/>
</dbReference>
<sequence>MSSPSGDGAVPRDAGRRPVVSYTGRRAVLATKHDKLPLVAPPLAASGLEVTAVAIDTDQLGTFSGDIPRPGTPLDTAIAKARLGMAAAGTSLGVASEGSIGPHPASPLLTADAEIVVLVDADRDIVVWDRAISLDIRAAARAVEPGHDMTSLTRRFDLPGHAVIVRPNHGPPAPVLKGLRDLADIEAAVATCAAASPDGQARVETDLRAHMCPSRRPVIRQAAERLAARLAARCPACTSPGWGPVDAVTGVPCAWCGTPVDDVRAEIDGCPACGHRAERAVIAPGTTADPGRCPRCNP</sequence>
<evidence type="ECO:0000313" key="3">
    <source>
        <dbReference type="Proteomes" id="UP000569914"/>
    </source>
</evidence>
<organism evidence="2 3">
    <name type="scientific">Microlunatus parietis</name>
    <dbReference type="NCBI Taxonomy" id="682979"/>
    <lineage>
        <taxon>Bacteria</taxon>
        <taxon>Bacillati</taxon>
        <taxon>Actinomycetota</taxon>
        <taxon>Actinomycetes</taxon>
        <taxon>Propionibacteriales</taxon>
        <taxon>Propionibacteriaceae</taxon>
        <taxon>Microlunatus</taxon>
    </lineage>
</organism>
<reference evidence="2 3" key="1">
    <citation type="submission" date="2020-07" db="EMBL/GenBank/DDBJ databases">
        <title>Sequencing the genomes of 1000 actinobacteria strains.</title>
        <authorList>
            <person name="Klenk H.-P."/>
        </authorList>
    </citation>
    <scope>NUCLEOTIDE SEQUENCE [LARGE SCALE GENOMIC DNA]</scope>
    <source>
        <strain evidence="2 3">DSM 22083</strain>
    </source>
</reference>
<dbReference type="EMBL" id="JACCBU010000001">
    <property type="protein sequence ID" value="NYE72118.1"/>
    <property type="molecule type" value="Genomic_DNA"/>
</dbReference>
<dbReference type="InterPro" id="IPR046612">
    <property type="entry name" value="DUF6671"/>
</dbReference>
<comment type="caution">
    <text evidence="2">The sequence shown here is derived from an EMBL/GenBank/DDBJ whole genome shotgun (WGS) entry which is preliminary data.</text>
</comment>
<feature type="domain" description="DUF6671" evidence="1">
    <location>
        <begin position="80"/>
        <end position="298"/>
    </location>
</feature>
<name>A0A7Y9LCR6_9ACTN</name>
<accession>A0A7Y9LCR6</accession>
<dbReference type="RefSeq" id="WP_218871401.1">
    <property type="nucleotide sequence ID" value="NZ_JACCBU010000001.1"/>
</dbReference>
<keyword evidence="3" id="KW-1185">Reference proteome</keyword>
<evidence type="ECO:0000313" key="2">
    <source>
        <dbReference type="EMBL" id="NYE72118.1"/>
    </source>
</evidence>
<dbReference type="Proteomes" id="UP000569914">
    <property type="component" value="Unassembled WGS sequence"/>
</dbReference>
<evidence type="ECO:0000259" key="1">
    <source>
        <dbReference type="Pfam" id="PF20376"/>
    </source>
</evidence>
<proteinExistence type="predicted"/>
<protein>
    <recommendedName>
        <fullName evidence="1">DUF6671 domain-containing protein</fullName>
    </recommendedName>
</protein>